<feature type="compositionally biased region" description="Basic and acidic residues" evidence="4">
    <location>
        <begin position="388"/>
        <end position="442"/>
    </location>
</feature>
<feature type="region of interest" description="Disordered" evidence="4">
    <location>
        <begin position="467"/>
        <end position="519"/>
    </location>
</feature>
<feature type="compositionally biased region" description="Acidic residues" evidence="4">
    <location>
        <begin position="135"/>
        <end position="160"/>
    </location>
</feature>
<name>A0A511KK72_RHOTO</name>
<dbReference type="InterPro" id="IPR007019">
    <property type="entry name" value="SURF6"/>
</dbReference>
<dbReference type="Proteomes" id="UP000321518">
    <property type="component" value="Unassembled WGS sequence"/>
</dbReference>
<evidence type="ECO:0000256" key="4">
    <source>
        <dbReference type="SAM" id="MobiDB-lite"/>
    </source>
</evidence>
<feature type="compositionally biased region" description="Basic and acidic residues" evidence="4">
    <location>
        <begin position="295"/>
        <end position="307"/>
    </location>
</feature>
<dbReference type="PANTHER" id="PTHR14369">
    <property type="entry name" value="SURFEIT LOCUS PROTEIN 6"/>
    <property type="match status" value="1"/>
</dbReference>
<feature type="compositionally biased region" description="Basic and acidic residues" evidence="4">
    <location>
        <begin position="184"/>
        <end position="204"/>
    </location>
</feature>
<accession>A0A511KK72</accession>
<dbReference type="InterPro" id="IPR029190">
    <property type="entry name" value="Rrp14/SURF6_C"/>
</dbReference>
<organism evidence="7 8">
    <name type="scientific">Rhodotorula toruloides</name>
    <name type="common">Yeast</name>
    <name type="synonym">Rhodosporidium toruloides</name>
    <dbReference type="NCBI Taxonomy" id="5286"/>
    <lineage>
        <taxon>Eukaryota</taxon>
        <taxon>Fungi</taxon>
        <taxon>Dikarya</taxon>
        <taxon>Basidiomycota</taxon>
        <taxon>Pucciniomycotina</taxon>
        <taxon>Microbotryomycetes</taxon>
        <taxon>Sporidiobolales</taxon>
        <taxon>Sporidiobolaceae</taxon>
        <taxon>Rhodotorula</taxon>
    </lineage>
</organism>
<comment type="caution">
    <text evidence="7">The sequence shown here is derived from an EMBL/GenBank/DDBJ whole genome shotgun (WGS) entry which is preliminary data.</text>
</comment>
<feature type="region of interest" description="Disordered" evidence="4">
    <location>
        <begin position="344"/>
        <end position="454"/>
    </location>
</feature>
<dbReference type="EMBL" id="BJWK01000009">
    <property type="protein sequence ID" value="GEM09864.1"/>
    <property type="molecule type" value="Genomic_DNA"/>
</dbReference>
<dbReference type="InterPro" id="IPR029188">
    <property type="entry name" value="Rrp14_N"/>
</dbReference>
<keyword evidence="3" id="KW-0539">Nucleus</keyword>
<feature type="compositionally biased region" description="Basic and acidic residues" evidence="4">
    <location>
        <begin position="235"/>
        <end position="246"/>
    </location>
</feature>
<evidence type="ECO:0000313" key="8">
    <source>
        <dbReference type="Proteomes" id="UP000321518"/>
    </source>
</evidence>
<evidence type="ECO:0000313" key="7">
    <source>
        <dbReference type="EMBL" id="GEM09864.1"/>
    </source>
</evidence>
<feature type="region of interest" description="Disordered" evidence="4">
    <location>
        <begin position="40"/>
        <end position="317"/>
    </location>
</feature>
<dbReference type="AlphaFoldDB" id="A0A511KK72"/>
<feature type="compositionally biased region" description="Acidic residues" evidence="4">
    <location>
        <begin position="216"/>
        <end position="234"/>
    </location>
</feature>
<dbReference type="OrthoDB" id="444809at2759"/>
<sequence length="519" mass="57327">MVKSAPATSRLKPDQLKASIEAHNASFDELLRHIPAKYYIRPESDDEDETPKQSGKLTKAQRKALKKAKQDETVRAAKNEAKREARLARYDPDEPKTIAEIQASKLSGVAKGKKRAADSGNEADASFDGELNGDAWEDEEDSPNETDFADSDDEDGEMLELNDQGLLQEDGAKKSGGPAPTITELREKLQRRIADIQAKKRGEKAAASGKKHADASDDEEGEDEDEDEDEEGSEAEVKSKDDLLAERRRRAALRDNRRKKLKERLKAEKSDGSKKRANEPSNGRKGGGKANAVQDDERPRKKAKAEDASGGDVHSLVPYDSAAASTSTTKADPNSIAFSTLDFSSSSQHAADAGLTPKQLKKMQAAEGSLKKNRHALPKDANQALEIIQKRKERLDALDPEKREKKEEKERWEKVMLKAEGEKVRDDEKRLKKTAKRQEREKRKSAKAWTDRKATVEKTISDKVAKRNANLAARSKAVKDKKMGIKNKKSGNAKKVSTSSGKARSKGRPGFEGGGRKKK</sequence>
<evidence type="ECO:0000256" key="3">
    <source>
        <dbReference type="ARBA" id="ARBA00023242"/>
    </source>
</evidence>
<gene>
    <name evidence="7" type="ORF">Rt10032_c09g3881</name>
</gene>
<proteinExistence type="inferred from homology"/>
<dbReference type="GO" id="GO:0003677">
    <property type="term" value="F:DNA binding"/>
    <property type="evidence" value="ECO:0007669"/>
    <property type="project" value="TreeGrafter"/>
</dbReference>
<dbReference type="GO" id="GO:0042274">
    <property type="term" value="P:ribosomal small subunit biogenesis"/>
    <property type="evidence" value="ECO:0007669"/>
    <property type="project" value="TreeGrafter"/>
</dbReference>
<dbReference type="Pfam" id="PF04935">
    <property type="entry name" value="SURF6"/>
    <property type="match status" value="1"/>
</dbReference>
<feature type="compositionally biased region" description="Basic and acidic residues" evidence="4">
    <location>
        <begin position="68"/>
        <end position="97"/>
    </location>
</feature>
<protein>
    <submittedName>
        <fullName evidence="7">Ribosomal RNA-processing protein 14, RRP14</fullName>
    </submittedName>
</protein>
<feature type="compositionally biased region" description="Basic residues" evidence="4">
    <location>
        <begin position="247"/>
        <end position="263"/>
    </location>
</feature>
<dbReference type="PANTHER" id="PTHR14369:SF0">
    <property type="entry name" value="SURFEIT LOCUS PROTEIN 6"/>
    <property type="match status" value="1"/>
</dbReference>
<comment type="similarity">
    <text evidence="2">Belongs to the SURF6 family.</text>
</comment>
<evidence type="ECO:0000256" key="1">
    <source>
        <dbReference type="ARBA" id="ARBA00004123"/>
    </source>
</evidence>
<reference evidence="7 8" key="1">
    <citation type="submission" date="2019-07" db="EMBL/GenBank/DDBJ databases">
        <title>Rhodotorula toruloides NBRC10032 genome sequencing.</title>
        <authorList>
            <person name="Shida Y."/>
            <person name="Takaku H."/>
            <person name="Ogasawara W."/>
            <person name="Mori K."/>
        </authorList>
    </citation>
    <scope>NUCLEOTIDE SEQUENCE [LARGE SCALE GENOMIC DNA]</scope>
    <source>
        <strain evidence="7 8">NBRC10032</strain>
    </source>
</reference>
<dbReference type="GO" id="GO:0003723">
    <property type="term" value="F:RNA binding"/>
    <property type="evidence" value="ECO:0007669"/>
    <property type="project" value="TreeGrafter"/>
</dbReference>
<dbReference type="Pfam" id="PF15459">
    <property type="entry name" value="RRP14"/>
    <property type="match status" value="1"/>
</dbReference>
<dbReference type="GO" id="GO:0005730">
    <property type="term" value="C:nucleolus"/>
    <property type="evidence" value="ECO:0007669"/>
    <property type="project" value="TreeGrafter"/>
</dbReference>
<feature type="domain" description="Ribosomal RNA-processing protein 14 N-terminal" evidence="6">
    <location>
        <begin position="19"/>
        <end position="93"/>
    </location>
</feature>
<evidence type="ECO:0000256" key="2">
    <source>
        <dbReference type="ARBA" id="ARBA00005904"/>
    </source>
</evidence>
<evidence type="ECO:0000259" key="6">
    <source>
        <dbReference type="Pfam" id="PF15459"/>
    </source>
</evidence>
<feature type="compositionally biased region" description="Basic and acidic residues" evidence="4">
    <location>
        <begin position="264"/>
        <end position="278"/>
    </location>
</feature>
<dbReference type="GO" id="GO:0042273">
    <property type="term" value="P:ribosomal large subunit biogenesis"/>
    <property type="evidence" value="ECO:0007669"/>
    <property type="project" value="TreeGrafter"/>
</dbReference>
<comment type="subcellular location">
    <subcellularLocation>
        <location evidence="1">Nucleus</location>
    </subcellularLocation>
</comment>
<feature type="domain" description="Ribosomal RNA-processing protein 14/surfeit locus protein 6 C-terminal" evidence="5">
    <location>
        <begin position="242"/>
        <end position="484"/>
    </location>
</feature>
<evidence type="ECO:0000259" key="5">
    <source>
        <dbReference type="Pfam" id="PF04935"/>
    </source>
</evidence>